<dbReference type="AlphaFoldDB" id="A0A9D4IWM3"/>
<feature type="compositionally biased region" description="Basic and acidic residues" evidence="1">
    <location>
        <begin position="162"/>
        <end position="172"/>
    </location>
</feature>
<feature type="compositionally biased region" description="Polar residues" evidence="1">
    <location>
        <begin position="53"/>
        <end position="66"/>
    </location>
</feature>
<evidence type="ECO:0000313" key="3">
    <source>
        <dbReference type="Proteomes" id="UP000828390"/>
    </source>
</evidence>
<reference evidence="2" key="2">
    <citation type="submission" date="2020-11" db="EMBL/GenBank/DDBJ databases">
        <authorList>
            <person name="McCartney M.A."/>
            <person name="Auch B."/>
            <person name="Kono T."/>
            <person name="Mallez S."/>
            <person name="Becker A."/>
            <person name="Gohl D.M."/>
            <person name="Silverstein K.A.T."/>
            <person name="Koren S."/>
            <person name="Bechman K.B."/>
            <person name="Herman A."/>
            <person name="Abrahante J.E."/>
            <person name="Garbe J."/>
        </authorList>
    </citation>
    <scope>NUCLEOTIDE SEQUENCE</scope>
    <source>
        <strain evidence="2">Duluth1</strain>
        <tissue evidence="2">Whole animal</tissue>
    </source>
</reference>
<dbReference type="OrthoDB" id="6115760at2759"/>
<dbReference type="EMBL" id="JAIWYP010000008">
    <property type="protein sequence ID" value="KAH3787534.1"/>
    <property type="molecule type" value="Genomic_DNA"/>
</dbReference>
<organism evidence="2 3">
    <name type="scientific">Dreissena polymorpha</name>
    <name type="common">Zebra mussel</name>
    <name type="synonym">Mytilus polymorpha</name>
    <dbReference type="NCBI Taxonomy" id="45954"/>
    <lineage>
        <taxon>Eukaryota</taxon>
        <taxon>Metazoa</taxon>
        <taxon>Spiralia</taxon>
        <taxon>Lophotrochozoa</taxon>
        <taxon>Mollusca</taxon>
        <taxon>Bivalvia</taxon>
        <taxon>Autobranchia</taxon>
        <taxon>Heteroconchia</taxon>
        <taxon>Euheterodonta</taxon>
        <taxon>Imparidentia</taxon>
        <taxon>Neoheterodontei</taxon>
        <taxon>Myida</taxon>
        <taxon>Dreissenoidea</taxon>
        <taxon>Dreissenidae</taxon>
        <taxon>Dreissena</taxon>
    </lineage>
</organism>
<proteinExistence type="predicted"/>
<feature type="compositionally biased region" description="Basic and acidic residues" evidence="1">
    <location>
        <begin position="138"/>
        <end position="149"/>
    </location>
</feature>
<name>A0A9D4IWM3_DREPO</name>
<comment type="caution">
    <text evidence="2">The sequence shown here is derived from an EMBL/GenBank/DDBJ whole genome shotgun (WGS) entry which is preliminary data.</text>
</comment>
<keyword evidence="3" id="KW-1185">Reference proteome</keyword>
<gene>
    <name evidence="2" type="ORF">DPMN_165658</name>
</gene>
<evidence type="ECO:0000256" key="1">
    <source>
        <dbReference type="SAM" id="MobiDB-lite"/>
    </source>
</evidence>
<sequence length="517" mass="58070">MLGVMKVNDPMKPPRPHVPQVHPVTSALKQLPALKSHRNADRHLPGRMLRPSTPHSCSNTSRLTSSADKESLRRHIVELAVKRDTNLIDNAERKPINGISRSRSNKSTASSLTVDNLHEHNNGHLTDSDQQTTSSVTKRGDFSDFKDSFNSRSTGTNGRRMFQMDDGGRESFRDVNRRSKTTFNFLGGAKPENAKIVRFRMDEHTIGSHKIPLVNIRAVSPGPQAVLNGVRNTSIEKENTCEIGLRGNAIAVRKEGLKGLLDYKDLCSENERRQNSLQASLKIFKRRIRLNQEKFIQPNESTSEDYVIHPARSPFCEVTASTLLVEERPETAEKPTVRPMSSTDHVRMLKSALQSRHFGGNGVVVTKPADTTIYDNGESYKNIKCSYRLPENPNWSKEVSFKDIKDDSIPNVKTYVLQEDRASPHVKYKKNNVQSSVTLNVHNLGVHNSITQVHGHRMKVGEGEVTFDPRFLDWLEDSHTNCKTFSKTAPFTDELTEPCVTPSLTPSVKRRAAPTKT</sequence>
<feature type="region of interest" description="Disordered" evidence="1">
    <location>
        <begin position="1"/>
        <end position="20"/>
    </location>
</feature>
<accession>A0A9D4IWM3</accession>
<dbReference type="Proteomes" id="UP000828390">
    <property type="component" value="Unassembled WGS sequence"/>
</dbReference>
<evidence type="ECO:0000313" key="2">
    <source>
        <dbReference type="EMBL" id="KAH3787534.1"/>
    </source>
</evidence>
<feature type="region of interest" description="Disordered" evidence="1">
    <location>
        <begin position="118"/>
        <end position="172"/>
    </location>
</feature>
<feature type="region of interest" description="Disordered" evidence="1">
    <location>
        <begin position="42"/>
        <end position="70"/>
    </location>
</feature>
<protein>
    <submittedName>
        <fullName evidence="2">Uncharacterized protein</fullName>
    </submittedName>
</protein>
<reference evidence="2" key="1">
    <citation type="journal article" date="2019" name="bioRxiv">
        <title>The Genome of the Zebra Mussel, Dreissena polymorpha: A Resource for Invasive Species Research.</title>
        <authorList>
            <person name="McCartney M.A."/>
            <person name="Auch B."/>
            <person name="Kono T."/>
            <person name="Mallez S."/>
            <person name="Zhang Y."/>
            <person name="Obille A."/>
            <person name="Becker A."/>
            <person name="Abrahante J.E."/>
            <person name="Garbe J."/>
            <person name="Badalamenti J.P."/>
            <person name="Herman A."/>
            <person name="Mangelson H."/>
            <person name="Liachko I."/>
            <person name="Sullivan S."/>
            <person name="Sone E.D."/>
            <person name="Koren S."/>
            <person name="Silverstein K.A.T."/>
            <person name="Beckman K.B."/>
            <person name="Gohl D.M."/>
        </authorList>
    </citation>
    <scope>NUCLEOTIDE SEQUENCE</scope>
    <source>
        <strain evidence="2">Duluth1</strain>
        <tissue evidence="2">Whole animal</tissue>
    </source>
</reference>